<evidence type="ECO:0000313" key="8">
    <source>
        <dbReference type="Proteomes" id="UP001595741"/>
    </source>
</evidence>
<comment type="caution">
    <text evidence="7">The sequence shown here is derived from an EMBL/GenBank/DDBJ whole genome shotgun (WGS) entry which is preliminary data.</text>
</comment>
<name>A0ABV7RJU4_9NEIS</name>
<comment type="similarity">
    <text evidence="2">Belongs to the oxidase-dependent Fe transporter (OFeT) (TC 9.A.10.1) family.</text>
</comment>
<evidence type="ECO:0000256" key="3">
    <source>
        <dbReference type="ARBA" id="ARBA00022692"/>
    </source>
</evidence>
<proteinExistence type="inferred from homology"/>
<dbReference type="EMBL" id="JBHRXN010000031">
    <property type="protein sequence ID" value="MFC3532915.1"/>
    <property type="molecule type" value="Genomic_DNA"/>
</dbReference>
<dbReference type="Pfam" id="PF03239">
    <property type="entry name" value="FTR1"/>
    <property type="match status" value="1"/>
</dbReference>
<evidence type="ECO:0000256" key="6">
    <source>
        <dbReference type="SAM" id="Phobius"/>
    </source>
</evidence>
<keyword evidence="8" id="KW-1185">Reference proteome</keyword>
<reference evidence="8" key="1">
    <citation type="journal article" date="2019" name="Int. J. Syst. Evol. Microbiol.">
        <title>The Global Catalogue of Microorganisms (GCM) 10K type strain sequencing project: providing services to taxonomists for standard genome sequencing and annotation.</title>
        <authorList>
            <consortium name="The Broad Institute Genomics Platform"/>
            <consortium name="The Broad Institute Genome Sequencing Center for Infectious Disease"/>
            <person name="Wu L."/>
            <person name="Ma J."/>
        </authorList>
    </citation>
    <scope>NUCLEOTIDE SEQUENCE [LARGE SCALE GENOMIC DNA]</scope>
    <source>
        <strain evidence="8">KCTC 42742</strain>
    </source>
</reference>
<keyword evidence="5 6" id="KW-0472">Membrane</keyword>
<evidence type="ECO:0000256" key="1">
    <source>
        <dbReference type="ARBA" id="ARBA00004141"/>
    </source>
</evidence>
<comment type="subcellular location">
    <subcellularLocation>
        <location evidence="1">Membrane</location>
        <topology evidence="1">Multi-pass membrane protein</topology>
    </subcellularLocation>
</comment>
<dbReference type="RefSeq" id="WP_386092085.1">
    <property type="nucleotide sequence ID" value="NZ_JBHRXN010000031.1"/>
</dbReference>
<feature type="transmembrane region" description="Helical" evidence="6">
    <location>
        <begin position="149"/>
        <end position="169"/>
    </location>
</feature>
<gene>
    <name evidence="7" type="ORF">ACFOLG_12060</name>
</gene>
<feature type="transmembrane region" description="Helical" evidence="6">
    <location>
        <begin position="246"/>
        <end position="265"/>
    </location>
</feature>
<protein>
    <submittedName>
        <fullName evidence="7">FTR1 family protein</fullName>
    </submittedName>
</protein>
<feature type="transmembrane region" description="Helical" evidence="6">
    <location>
        <begin position="181"/>
        <end position="201"/>
    </location>
</feature>
<evidence type="ECO:0000256" key="5">
    <source>
        <dbReference type="ARBA" id="ARBA00023136"/>
    </source>
</evidence>
<dbReference type="PANTHER" id="PTHR31632">
    <property type="entry name" value="IRON TRANSPORTER FTH1"/>
    <property type="match status" value="1"/>
</dbReference>
<dbReference type="InterPro" id="IPR004923">
    <property type="entry name" value="FTR1/Fip1/EfeU"/>
</dbReference>
<organism evidence="7 8">
    <name type="scientific">Vogesella facilis</name>
    <dbReference type="NCBI Taxonomy" id="1655232"/>
    <lineage>
        <taxon>Bacteria</taxon>
        <taxon>Pseudomonadati</taxon>
        <taxon>Pseudomonadota</taxon>
        <taxon>Betaproteobacteria</taxon>
        <taxon>Neisseriales</taxon>
        <taxon>Chromobacteriaceae</taxon>
        <taxon>Vogesella</taxon>
    </lineage>
</organism>
<keyword evidence="4 6" id="KW-1133">Transmembrane helix</keyword>
<dbReference type="Proteomes" id="UP001595741">
    <property type="component" value="Unassembled WGS sequence"/>
</dbReference>
<feature type="transmembrane region" description="Helical" evidence="6">
    <location>
        <begin position="113"/>
        <end position="137"/>
    </location>
</feature>
<feature type="transmembrane region" description="Helical" evidence="6">
    <location>
        <begin position="73"/>
        <end position="92"/>
    </location>
</feature>
<feature type="transmembrane region" description="Helical" evidence="6">
    <location>
        <begin position="6"/>
        <end position="26"/>
    </location>
</feature>
<sequence>MGQVLFIVWRESVEAMLVVGILHAWLSHNAADSGGKRWLWGGVGLGLVLAALLAFGLFAAAELLGPHQDAFQAGMVFVAAALIVQMVLWMRAHGRTLKRELESGLAANAERNNWWGVLLLVAIAVAREGSEAVVFLYGMLASAQGSELGGMALGGVLGFVLALLTFWLLQLGGKYLSWRLFFRVTEIMLLLLAAALFISGVDRLQSMELLPTLIDPLWDSSALVDDMSPAGGVLAALTGYRAHPSLTSLLAYGGYWLLIAALLRWRHRQPAGQRAA</sequence>
<feature type="transmembrane region" description="Helical" evidence="6">
    <location>
        <begin position="38"/>
        <end position="61"/>
    </location>
</feature>
<evidence type="ECO:0000256" key="4">
    <source>
        <dbReference type="ARBA" id="ARBA00022989"/>
    </source>
</evidence>
<keyword evidence="3 6" id="KW-0812">Transmembrane</keyword>
<evidence type="ECO:0000313" key="7">
    <source>
        <dbReference type="EMBL" id="MFC3532915.1"/>
    </source>
</evidence>
<evidence type="ECO:0000256" key="2">
    <source>
        <dbReference type="ARBA" id="ARBA00008333"/>
    </source>
</evidence>
<accession>A0ABV7RJU4</accession>
<dbReference type="PANTHER" id="PTHR31632:SF2">
    <property type="entry name" value="PLASMA MEMBRANE IRON PERMEASE"/>
    <property type="match status" value="1"/>
</dbReference>